<proteinExistence type="predicted"/>
<gene>
    <name evidence="2" type="ORF">Tci_007231</name>
</gene>
<reference evidence="2" key="1">
    <citation type="journal article" date="2019" name="Sci. Rep.">
        <title>Draft genome of Tanacetum cinerariifolium, the natural source of mosquito coil.</title>
        <authorList>
            <person name="Yamashiro T."/>
            <person name="Shiraishi A."/>
            <person name="Satake H."/>
            <person name="Nakayama K."/>
        </authorList>
    </citation>
    <scope>NUCLEOTIDE SEQUENCE</scope>
</reference>
<sequence length="303" mass="33951">MALLCPSTRIHFGSKEQLIQLLEILKNKHLLEFFASSWDEREGRFDSNPGPNLSSYTGSGIPSLVGDFGLKVIKCGANSSLLTSSASRKGDRGDPDFRSLLYEGRIPIISSLSSEGDKGEGPNMFYPQPLSVIIKREIAPKETTCDFLGYAQSGYRRYDVKSKRLDLMLWISLTLQAALLSIFYRFSAYSADLRGFQSLGITCLFSKAITVSFPGEDLDKEEEQKLHRQDSLQVEGHIGALRSPVISSKKRNMKGFTPRLMDQEMNERLEDPAHGEKSQWDAFVERNRDAAATLPEKSSHFLI</sequence>
<organism evidence="2">
    <name type="scientific">Tanacetum cinerariifolium</name>
    <name type="common">Dalmatian daisy</name>
    <name type="synonym">Chrysanthemum cinerariifolium</name>
    <dbReference type="NCBI Taxonomy" id="118510"/>
    <lineage>
        <taxon>Eukaryota</taxon>
        <taxon>Viridiplantae</taxon>
        <taxon>Streptophyta</taxon>
        <taxon>Embryophyta</taxon>
        <taxon>Tracheophyta</taxon>
        <taxon>Spermatophyta</taxon>
        <taxon>Magnoliopsida</taxon>
        <taxon>eudicotyledons</taxon>
        <taxon>Gunneridae</taxon>
        <taxon>Pentapetalae</taxon>
        <taxon>asterids</taxon>
        <taxon>campanulids</taxon>
        <taxon>Asterales</taxon>
        <taxon>Asteraceae</taxon>
        <taxon>Asteroideae</taxon>
        <taxon>Anthemideae</taxon>
        <taxon>Anthemidinae</taxon>
        <taxon>Tanacetum</taxon>
    </lineage>
</organism>
<keyword evidence="1" id="KW-0812">Transmembrane</keyword>
<dbReference type="EMBL" id="BKCJ010000670">
    <property type="protein sequence ID" value="GEU35253.1"/>
    <property type="molecule type" value="Genomic_DNA"/>
</dbReference>
<accession>A0A6L2JE43</accession>
<name>A0A6L2JE43_TANCI</name>
<keyword evidence="1" id="KW-1133">Transmembrane helix</keyword>
<evidence type="ECO:0000313" key="2">
    <source>
        <dbReference type="EMBL" id="GEU35253.1"/>
    </source>
</evidence>
<protein>
    <submittedName>
        <fullName evidence="2">Uncharacterized protein</fullName>
    </submittedName>
</protein>
<dbReference type="AlphaFoldDB" id="A0A6L2JE43"/>
<comment type="caution">
    <text evidence="2">The sequence shown here is derived from an EMBL/GenBank/DDBJ whole genome shotgun (WGS) entry which is preliminary data.</text>
</comment>
<evidence type="ECO:0000256" key="1">
    <source>
        <dbReference type="SAM" id="Phobius"/>
    </source>
</evidence>
<feature type="transmembrane region" description="Helical" evidence="1">
    <location>
        <begin position="167"/>
        <end position="186"/>
    </location>
</feature>
<keyword evidence="1" id="KW-0472">Membrane</keyword>